<dbReference type="SUPFAM" id="SSF158573">
    <property type="entry name" value="GINS helical bundle-like"/>
    <property type="match status" value="1"/>
</dbReference>
<sequence>MFNCRWKNCLKGFSAIRSLEDHAVSEHLSAVYVTDSIRGNDFKCAWLNCDYPPDYFSVAPSTLIRHVKYHVFTEYLVSRTHCLLPFPASCECSHISSHHISFNFLCSCNFETDSIFNLCEHTTICNNGISLFLKQLKTHPCPICLSKFTCLNDLLGHVRLGYSDQITDIFQSGFYCLWIGCVAGPSELTGAMEVLAHMESHLHSSSTCLWIGCPAPKNLNRAHLLLHGYASICRNNSISTLQSDSALVRSCLTSKDESVVLSCKSTRSKWIDSHLCSLHYKGLYCQWLGCELKFDNPIEFANHIVSHVVRNGVKVSTCLWTGCSSQSSRIDRHLREAHSVPKFLCPFCLLSVYTKRCDLIDHIKSRLVTKRKSKASAPDLEDIIGGSDEENEELFGPIGQQRGEDATESVTLPELIKRFKKIWQNEKLSPELMAAQTGIISLIANELSTFEHQITRQPRGDLKTQLMKLKVERLRYLLTDYIRVRIRKIEQYPHHVIMEERARSQSEEPHLSPAEFNFAKAFDDATLNNLRFGVLNNLPVNMQKFDPDETALRPNLDSYVFCQINKRVEITETSASQIGSNLSTNILTLMPKEIHLLPYRVIRQHTEDGSIILL</sequence>
<organism evidence="10">
    <name type="scientific">Rodentolepis nana</name>
    <name type="common">Dwarf tapeworm</name>
    <name type="synonym">Hymenolepis nana</name>
    <dbReference type="NCBI Taxonomy" id="102285"/>
    <lineage>
        <taxon>Eukaryota</taxon>
        <taxon>Metazoa</taxon>
        <taxon>Spiralia</taxon>
        <taxon>Lophotrochozoa</taxon>
        <taxon>Platyhelminthes</taxon>
        <taxon>Cestoda</taxon>
        <taxon>Eucestoda</taxon>
        <taxon>Cyclophyllidea</taxon>
        <taxon>Hymenolepididae</taxon>
        <taxon>Rodentolepis</taxon>
    </lineage>
</organism>
<reference evidence="8 9" key="2">
    <citation type="submission" date="2018-11" db="EMBL/GenBank/DDBJ databases">
        <authorList>
            <consortium name="Pathogen Informatics"/>
        </authorList>
    </citation>
    <scope>NUCLEOTIDE SEQUENCE [LARGE SCALE GENOMIC DNA]</scope>
</reference>
<comment type="subcellular location">
    <subcellularLocation>
        <location evidence="1">Nucleus</location>
    </subcellularLocation>
</comment>
<proteinExistence type="inferred from homology"/>
<keyword evidence="5" id="KW-0539">Nucleus</keyword>
<dbReference type="SUPFAM" id="SSF160059">
    <property type="entry name" value="PriA/YqbF domain"/>
    <property type="match status" value="1"/>
</dbReference>
<dbReference type="PANTHER" id="PTHR21206">
    <property type="entry name" value="SLD5 PROTEIN"/>
    <property type="match status" value="1"/>
</dbReference>
<keyword evidence="9" id="KW-1185">Reference proteome</keyword>
<comment type="similarity">
    <text evidence="2">Belongs to the GINS4/SLD5 family.</text>
</comment>
<feature type="domain" description="C2H2-type" evidence="7">
    <location>
        <begin position="4"/>
        <end position="27"/>
    </location>
</feature>
<dbReference type="Proteomes" id="UP000278807">
    <property type="component" value="Unassembled WGS sequence"/>
</dbReference>
<evidence type="ECO:0000256" key="2">
    <source>
        <dbReference type="ARBA" id="ARBA00008187"/>
    </source>
</evidence>
<evidence type="ECO:0000259" key="7">
    <source>
        <dbReference type="PROSITE" id="PS00028"/>
    </source>
</evidence>
<dbReference type="CDD" id="cd11711">
    <property type="entry name" value="GINS_A_Sld5"/>
    <property type="match status" value="1"/>
</dbReference>
<name>A0A0R3TKD2_RODNA</name>
<dbReference type="InterPro" id="IPR013087">
    <property type="entry name" value="Znf_C2H2_type"/>
</dbReference>
<dbReference type="GO" id="GO:0000727">
    <property type="term" value="P:double-strand break repair via break-induced replication"/>
    <property type="evidence" value="ECO:0007669"/>
    <property type="project" value="TreeGrafter"/>
</dbReference>
<dbReference type="WBParaSite" id="HNAJ_0000762601-mRNA-1">
    <property type="protein sequence ID" value="HNAJ_0000762601-mRNA-1"/>
    <property type="gene ID" value="HNAJ_0000762601"/>
</dbReference>
<dbReference type="EMBL" id="UZAE01012090">
    <property type="protein sequence ID" value="VDO03482.1"/>
    <property type="molecule type" value="Genomic_DNA"/>
</dbReference>
<evidence type="ECO:0000256" key="1">
    <source>
        <dbReference type="ARBA" id="ARBA00004123"/>
    </source>
</evidence>
<evidence type="ECO:0000256" key="5">
    <source>
        <dbReference type="ARBA" id="ARBA00023242"/>
    </source>
</evidence>
<dbReference type="InterPro" id="IPR031633">
    <property type="entry name" value="SLD5_C"/>
</dbReference>
<dbReference type="CDD" id="cd21692">
    <property type="entry name" value="GINS_B_Sld5"/>
    <property type="match status" value="1"/>
</dbReference>
<dbReference type="GO" id="GO:0006261">
    <property type="term" value="P:DNA-templated DNA replication"/>
    <property type="evidence" value="ECO:0007669"/>
    <property type="project" value="InterPro"/>
</dbReference>
<dbReference type="Gene3D" id="1.20.58.1030">
    <property type="match status" value="1"/>
</dbReference>
<dbReference type="GO" id="GO:0000811">
    <property type="term" value="C:GINS complex"/>
    <property type="evidence" value="ECO:0007669"/>
    <property type="project" value="TreeGrafter"/>
</dbReference>
<dbReference type="PANTHER" id="PTHR21206:SF0">
    <property type="entry name" value="DNA REPLICATION COMPLEX GINS PROTEIN SLD5"/>
    <property type="match status" value="1"/>
</dbReference>
<dbReference type="OrthoDB" id="338231at2759"/>
<evidence type="ECO:0000256" key="4">
    <source>
        <dbReference type="ARBA" id="ARBA00022705"/>
    </source>
</evidence>
<dbReference type="InterPro" id="IPR038749">
    <property type="entry name" value="Sld5_GINS_A"/>
</dbReference>
<dbReference type="Gene3D" id="3.40.5.60">
    <property type="match status" value="1"/>
</dbReference>
<gene>
    <name evidence="8" type="ORF">HNAJ_LOCUS7622</name>
</gene>
<dbReference type="InterPro" id="IPR008591">
    <property type="entry name" value="GINS_Sld5"/>
</dbReference>
<keyword evidence="4" id="KW-0235">DNA replication</keyword>
<reference evidence="10" key="1">
    <citation type="submission" date="2017-02" db="UniProtKB">
        <authorList>
            <consortium name="WormBaseParasite"/>
        </authorList>
    </citation>
    <scope>IDENTIFICATION</scope>
</reference>
<dbReference type="Pfam" id="PF05916">
    <property type="entry name" value="Sld5"/>
    <property type="match status" value="1"/>
</dbReference>
<dbReference type="Pfam" id="PF16922">
    <property type="entry name" value="SLD5_C"/>
    <property type="match status" value="1"/>
</dbReference>
<evidence type="ECO:0000256" key="3">
    <source>
        <dbReference type="ARBA" id="ARBA00014804"/>
    </source>
</evidence>
<dbReference type="AlphaFoldDB" id="A0A0R3TKD2"/>
<dbReference type="InterPro" id="IPR021151">
    <property type="entry name" value="GINS_A"/>
</dbReference>
<dbReference type="PROSITE" id="PS00028">
    <property type="entry name" value="ZINC_FINGER_C2H2_1"/>
    <property type="match status" value="1"/>
</dbReference>
<evidence type="ECO:0000313" key="10">
    <source>
        <dbReference type="WBParaSite" id="HNAJ_0000762601-mRNA-1"/>
    </source>
</evidence>
<dbReference type="Gene3D" id="3.30.160.60">
    <property type="entry name" value="Classic Zinc Finger"/>
    <property type="match status" value="1"/>
</dbReference>
<dbReference type="STRING" id="102285.A0A0R3TKD2"/>
<evidence type="ECO:0000256" key="6">
    <source>
        <dbReference type="ARBA" id="ARBA00030869"/>
    </source>
</evidence>
<evidence type="ECO:0000313" key="8">
    <source>
        <dbReference type="EMBL" id="VDO03482.1"/>
    </source>
</evidence>
<evidence type="ECO:0000313" key="9">
    <source>
        <dbReference type="Proteomes" id="UP000278807"/>
    </source>
</evidence>
<protein>
    <recommendedName>
        <fullName evidence="3">DNA replication complex GINS protein SLD5</fullName>
    </recommendedName>
    <alternativeName>
        <fullName evidence="6">GINS complex subunit 4</fullName>
    </alternativeName>
</protein>
<dbReference type="InterPro" id="IPR036224">
    <property type="entry name" value="GINS_bundle-like_dom_sf"/>
</dbReference>
<dbReference type="SMART" id="SM00355">
    <property type="entry name" value="ZnF_C2H2"/>
    <property type="match status" value="6"/>
</dbReference>
<accession>A0A0R3TKD2</accession>